<organism evidence="2">
    <name type="scientific">human gut metagenome</name>
    <dbReference type="NCBI Taxonomy" id="408170"/>
    <lineage>
        <taxon>unclassified sequences</taxon>
        <taxon>metagenomes</taxon>
        <taxon>organismal metagenomes</taxon>
    </lineage>
</organism>
<comment type="caution">
    <text evidence="2">The sequence shown here is derived from an EMBL/GenBank/DDBJ whole genome shotgun (WGS) entry which is preliminary data.</text>
</comment>
<proteinExistence type="predicted"/>
<evidence type="ECO:0000256" key="1">
    <source>
        <dbReference type="SAM" id="MobiDB-lite"/>
    </source>
</evidence>
<feature type="compositionally biased region" description="Basic residues" evidence="1">
    <location>
        <begin position="1"/>
        <end position="10"/>
    </location>
</feature>
<dbReference type="AlphaFoldDB" id="K1TWF2"/>
<gene>
    <name evidence="2" type="ORF">OBE_03865</name>
</gene>
<reference evidence="2" key="1">
    <citation type="journal article" date="2013" name="Environ. Microbiol.">
        <title>Microbiota from the distal guts of lean and obese adolescents exhibit partial functional redundancy besides clear differences in community structure.</title>
        <authorList>
            <person name="Ferrer M."/>
            <person name="Ruiz A."/>
            <person name="Lanza F."/>
            <person name="Haange S.B."/>
            <person name="Oberbach A."/>
            <person name="Till H."/>
            <person name="Bargiela R."/>
            <person name="Campoy C."/>
            <person name="Segura M.T."/>
            <person name="Richter M."/>
            <person name="von Bergen M."/>
            <person name="Seifert J."/>
            <person name="Suarez A."/>
        </authorList>
    </citation>
    <scope>NUCLEOTIDE SEQUENCE</scope>
</reference>
<protein>
    <submittedName>
        <fullName evidence="2">Uncharacterized protein</fullName>
    </submittedName>
</protein>
<dbReference type="InterPro" id="IPR013783">
    <property type="entry name" value="Ig-like_fold"/>
</dbReference>
<evidence type="ECO:0000313" key="2">
    <source>
        <dbReference type="EMBL" id="EKC70490.1"/>
    </source>
</evidence>
<feature type="non-terminal residue" evidence="2">
    <location>
        <position position="76"/>
    </location>
</feature>
<sequence length="76" mass="8405">MIQTKNRGKYRILPGNPEKMGASATKDGYNFAVEVSDGKKAELLLYRKGHQKPFLTVPLPEEERTGVISSVEITGL</sequence>
<dbReference type="Gene3D" id="2.60.40.10">
    <property type="entry name" value="Immunoglobulins"/>
    <property type="match status" value="1"/>
</dbReference>
<accession>K1TWF2</accession>
<name>K1TWF2_9ZZZZ</name>
<dbReference type="EMBL" id="AJWZ01002612">
    <property type="protein sequence ID" value="EKC70490.1"/>
    <property type="molecule type" value="Genomic_DNA"/>
</dbReference>
<feature type="region of interest" description="Disordered" evidence="1">
    <location>
        <begin position="1"/>
        <end position="24"/>
    </location>
</feature>